<gene>
    <name evidence="5" type="ORF">E5676_scaffold255G001850</name>
</gene>
<dbReference type="GO" id="GO:0046872">
    <property type="term" value="F:metal ion binding"/>
    <property type="evidence" value="ECO:0007669"/>
    <property type="project" value="UniProtKB-KW"/>
</dbReference>
<accession>A0A5D3CLA5</accession>
<evidence type="ECO:0000313" key="6">
    <source>
        <dbReference type="Proteomes" id="UP000321947"/>
    </source>
</evidence>
<dbReference type="Proteomes" id="UP000321947">
    <property type="component" value="Unassembled WGS sequence"/>
</dbReference>
<dbReference type="InterPro" id="IPR042086">
    <property type="entry name" value="MeTrfase_capping"/>
</dbReference>
<dbReference type="Gene3D" id="1.10.1200.270">
    <property type="entry name" value="Methyltransferase, alpha-helical capping domain"/>
    <property type="match status" value="1"/>
</dbReference>
<proteinExistence type="predicted"/>
<organism evidence="5 6">
    <name type="scientific">Cucumis melo var. makuwa</name>
    <name type="common">Oriental melon</name>
    <dbReference type="NCBI Taxonomy" id="1194695"/>
    <lineage>
        <taxon>Eukaryota</taxon>
        <taxon>Viridiplantae</taxon>
        <taxon>Streptophyta</taxon>
        <taxon>Embryophyta</taxon>
        <taxon>Tracheophyta</taxon>
        <taxon>Spermatophyta</taxon>
        <taxon>Magnoliopsida</taxon>
        <taxon>eudicotyledons</taxon>
        <taxon>Gunneridae</taxon>
        <taxon>Pentapetalae</taxon>
        <taxon>rosids</taxon>
        <taxon>fabids</taxon>
        <taxon>Cucurbitales</taxon>
        <taxon>Cucurbitaceae</taxon>
        <taxon>Benincaseae</taxon>
        <taxon>Cucumis</taxon>
    </lineage>
</organism>
<evidence type="ECO:0000256" key="1">
    <source>
        <dbReference type="ARBA" id="ARBA00022603"/>
    </source>
</evidence>
<dbReference type="EMBL" id="SSTD01010113">
    <property type="protein sequence ID" value="TYK12601.1"/>
    <property type="molecule type" value="Genomic_DNA"/>
</dbReference>
<dbReference type="GO" id="GO:0032259">
    <property type="term" value="P:methylation"/>
    <property type="evidence" value="ECO:0007669"/>
    <property type="project" value="UniProtKB-KW"/>
</dbReference>
<keyword evidence="2 5" id="KW-0808">Transferase</keyword>
<evidence type="ECO:0000313" key="5">
    <source>
        <dbReference type="EMBL" id="TYK12601.1"/>
    </source>
</evidence>
<sequence length="369" mass="41959">MEEVIEMLPMNGGVGDTSYANNSFFQQKIMSMSWPMTKEAITKLYCTKFPRKLAIADLGCSSGPNTLTIVSNLIKQVETTRHQLHKGSVEYQIFLNDLHANDFNSIFTSLPNFHQNLDSQMANIGGVGPCFFVGVPGSFYGRLFPSESLHFVHSSYSLHWLSQVPEGVESNKGNIFIFDTSPKEVQEAYHNQFQKDFSTFLKCRAEELVIGGRMVITSSARTCKDRLDKECCYAWLFLNLALHDLVAQGMVEKEKIDSFNIPIYMPSLSEVEDEVLREGSFIIEHLQISRIDWNLSDTNLNNIPSKDILNGGYNFAKCIRSVAEPLLVRHFGQHIIDKLFNKYAEIVVDHMSKYKIENINFNISLIKIK</sequence>
<dbReference type="PANTHER" id="PTHR31009">
    <property type="entry name" value="S-ADENOSYL-L-METHIONINE:CARBOXYL METHYLTRANSFERASE FAMILY PROTEIN"/>
    <property type="match status" value="1"/>
</dbReference>
<dbReference type="AlphaFoldDB" id="A0A5D3CLA5"/>
<dbReference type="InterPro" id="IPR029063">
    <property type="entry name" value="SAM-dependent_MTases_sf"/>
</dbReference>
<dbReference type="Pfam" id="PF03492">
    <property type="entry name" value="Methyltransf_7"/>
    <property type="match status" value="1"/>
</dbReference>
<evidence type="ECO:0000256" key="3">
    <source>
        <dbReference type="ARBA" id="ARBA00022723"/>
    </source>
</evidence>
<comment type="caution">
    <text evidence="5">The sequence shown here is derived from an EMBL/GenBank/DDBJ whole genome shotgun (WGS) entry which is preliminary data.</text>
</comment>
<reference evidence="5 6" key="1">
    <citation type="submission" date="2019-08" db="EMBL/GenBank/DDBJ databases">
        <title>Draft genome sequences of two oriental melons (Cucumis melo L. var makuwa).</title>
        <authorList>
            <person name="Kwon S.-Y."/>
        </authorList>
    </citation>
    <scope>NUCLEOTIDE SEQUENCE [LARGE SCALE GENOMIC DNA]</scope>
    <source>
        <strain evidence="6">cv. Chang Bougi</strain>
        <tissue evidence="5">Leaf</tissue>
    </source>
</reference>
<protein>
    <submittedName>
        <fullName evidence="5">Salicylate carboxymethyltransferase-like</fullName>
    </submittedName>
</protein>
<dbReference type="Gene3D" id="3.40.50.150">
    <property type="entry name" value="Vaccinia Virus protein VP39"/>
    <property type="match status" value="1"/>
</dbReference>
<evidence type="ECO:0000256" key="4">
    <source>
        <dbReference type="ARBA" id="ARBA00022842"/>
    </source>
</evidence>
<name>A0A5D3CLA5_CUCMM</name>
<keyword evidence="4" id="KW-0460">Magnesium</keyword>
<dbReference type="SUPFAM" id="SSF53335">
    <property type="entry name" value="S-adenosyl-L-methionine-dependent methyltransferases"/>
    <property type="match status" value="1"/>
</dbReference>
<keyword evidence="3" id="KW-0479">Metal-binding</keyword>
<dbReference type="GO" id="GO:0008168">
    <property type="term" value="F:methyltransferase activity"/>
    <property type="evidence" value="ECO:0007669"/>
    <property type="project" value="UniProtKB-KW"/>
</dbReference>
<keyword evidence="1 5" id="KW-0489">Methyltransferase</keyword>
<evidence type="ECO:0000256" key="2">
    <source>
        <dbReference type="ARBA" id="ARBA00022679"/>
    </source>
</evidence>
<dbReference type="InterPro" id="IPR005299">
    <property type="entry name" value="MeTrfase_7"/>
</dbReference>